<keyword evidence="4" id="KW-1185">Reference proteome</keyword>
<protein>
    <submittedName>
        <fullName evidence="3">Uncharacterized protein</fullName>
    </submittedName>
</protein>
<gene>
    <name evidence="3" type="ORF">GCM10010383_04470</name>
</gene>
<evidence type="ECO:0000256" key="1">
    <source>
        <dbReference type="SAM" id="MobiDB-lite"/>
    </source>
</evidence>
<evidence type="ECO:0000313" key="4">
    <source>
        <dbReference type="Proteomes" id="UP000617743"/>
    </source>
</evidence>
<dbReference type="Proteomes" id="UP000617743">
    <property type="component" value="Unassembled WGS sequence"/>
</dbReference>
<sequence length="293" mass="30732">MTARNDDDRRHDETWDAGDERGRDAYDGDAYDGAAYDGAVYDGDVYDGMDPLMAVVAGEPLPRAARRDADFMAAHRAAAADVALLRQQLGLIGDTLAHEAEAEAEAGPSAEPGGGAAVTPLSGRRRRPRAVVVAVRGLAAAVAATVVVGMGWLVVQSGGTGNDEAGSSSADTAAGAEHGDRPARLSHPGYLACARLVVEGTVAEVEAVPGTGQDRVTLDVARHYKPAEGQDQVVFPLDAGIDPPPRPGDHVLVAIRQGHAEPDLWTTDEKEIARERAWITAALAESRTYPCEE</sequence>
<feature type="compositionally biased region" description="Low complexity" evidence="1">
    <location>
        <begin position="163"/>
        <end position="176"/>
    </location>
</feature>
<reference evidence="4" key="1">
    <citation type="journal article" date="2019" name="Int. J. Syst. Evol. Microbiol.">
        <title>The Global Catalogue of Microorganisms (GCM) 10K type strain sequencing project: providing services to taxonomists for standard genome sequencing and annotation.</title>
        <authorList>
            <consortium name="The Broad Institute Genomics Platform"/>
            <consortium name="The Broad Institute Genome Sequencing Center for Infectious Disease"/>
            <person name="Wu L."/>
            <person name="Ma J."/>
        </authorList>
    </citation>
    <scope>NUCLEOTIDE SEQUENCE [LARGE SCALE GENOMIC DNA]</scope>
    <source>
        <strain evidence="4">JCM 4866</strain>
    </source>
</reference>
<evidence type="ECO:0000256" key="2">
    <source>
        <dbReference type="SAM" id="Phobius"/>
    </source>
</evidence>
<keyword evidence="2" id="KW-0472">Membrane</keyword>
<feature type="transmembrane region" description="Helical" evidence="2">
    <location>
        <begin position="130"/>
        <end position="155"/>
    </location>
</feature>
<feature type="compositionally biased region" description="Low complexity" evidence="1">
    <location>
        <begin position="105"/>
        <end position="122"/>
    </location>
</feature>
<accession>A0ABQ2WX21</accession>
<keyword evidence="2" id="KW-1133">Transmembrane helix</keyword>
<feature type="region of interest" description="Disordered" evidence="1">
    <location>
        <begin position="160"/>
        <end position="182"/>
    </location>
</feature>
<proteinExistence type="predicted"/>
<comment type="caution">
    <text evidence="3">The sequence shown here is derived from an EMBL/GenBank/DDBJ whole genome shotgun (WGS) entry which is preliminary data.</text>
</comment>
<feature type="compositionally biased region" description="Basic and acidic residues" evidence="1">
    <location>
        <begin position="1"/>
        <end position="26"/>
    </location>
</feature>
<keyword evidence="2" id="KW-0812">Transmembrane</keyword>
<evidence type="ECO:0000313" key="3">
    <source>
        <dbReference type="EMBL" id="GGW79959.1"/>
    </source>
</evidence>
<name>A0ABQ2WX21_9ACTN</name>
<feature type="region of interest" description="Disordered" evidence="1">
    <location>
        <begin position="100"/>
        <end position="122"/>
    </location>
</feature>
<feature type="region of interest" description="Disordered" evidence="1">
    <location>
        <begin position="1"/>
        <end position="29"/>
    </location>
</feature>
<organism evidence="3 4">
    <name type="scientific">Streptomyces lomondensis</name>
    <dbReference type="NCBI Taxonomy" id="68229"/>
    <lineage>
        <taxon>Bacteria</taxon>
        <taxon>Bacillati</taxon>
        <taxon>Actinomycetota</taxon>
        <taxon>Actinomycetes</taxon>
        <taxon>Kitasatosporales</taxon>
        <taxon>Streptomycetaceae</taxon>
        <taxon>Streptomyces</taxon>
    </lineage>
</organism>
<dbReference type="EMBL" id="BMWC01000001">
    <property type="protein sequence ID" value="GGW79959.1"/>
    <property type="molecule type" value="Genomic_DNA"/>
</dbReference>
<dbReference type="RefSeq" id="WP_229906254.1">
    <property type="nucleotide sequence ID" value="NZ_BMWC01000001.1"/>
</dbReference>